<dbReference type="RefSeq" id="WP_204607616.1">
    <property type="nucleotide sequence ID" value="NZ_BAAAJX010000003.1"/>
</dbReference>
<feature type="domain" description="SGNH" evidence="3">
    <location>
        <begin position="414"/>
        <end position="659"/>
    </location>
</feature>
<reference evidence="4 5" key="1">
    <citation type="journal article" date="2019" name="Int. J. Syst. Evol. Microbiol.">
        <title>The Global Catalogue of Microorganisms (GCM) 10K type strain sequencing project: providing services to taxonomists for standard genome sequencing and annotation.</title>
        <authorList>
            <consortium name="The Broad Institute Genomics Platform"/>
            <consortium name="The Broad Institute Genome Sequencing Center for Infectious Disease"/>
            <person name="Wu L."/>
            <person name="Ma J."/>
        </authorList>
    </citation>
    <scope>NUCLEOTIDE SEQUENCE [LARGE SCALE GENOMIC DNA]</scope>
    <source>
        <strain evidence="4 5">JCM 12140</strain>
    </source>
</reference>
<feature type="domain" description="Acyltransferase 3" evidence="2">
    <location>
        <begin position="9"/>
        <end position="338"/>
    </location>
</feature>
<feature type="transmembrane region" description="Helical" evidence="1">
    <location>
        <begin position="74"/>
        <end position="93"/>
    </location>
</feature>
<dbReference type="PANTHER" id="PTHR23028:SF53">
    <property type="entry name" value="ACYL_TRANSF_3 DOMAIN-CONTAINING PROTEIN"/>
    <property type="match status" value="1"/>
</dbReference>
<keyword evidence="1" id="KW-0812">Transmembrane</keyword>
<keyword evidence="1" id="KW-1133">Transmembrane helix</keyword>
<keyword evidence="5" id="KW-1185">Reference proteome</keyword>
<gene>
    <name evidence="4" type="ORF">GCM10009627_07140</name>
</gene>
<evidence type="ECO:0000259" key="2">
    <source>
        <dbReference type="Pfam" id="PF01757"/>
    </source>
</evidence>
<feature type="transmembrane region" description="Helical" evidence="1">
    <location>
        <begin position="322"/>
        <end position="341"/>
    </location>
</feature>
<dbReference type="Pfam" id="PF19040">
    <property type="entry name" value="SGNH"/>
    <property type="match status" value="1"/>
</dbReference>
<name>A0ABN1Z9X5_9MICO</name>
<feature type="transmembrane region" description="Helical" evidence="1">
    <location>
        <begin position="34"/>
        <end position="53"/>
    </location>
</feature>
<sequence length="666" mass="71528">MQWPRTRQDIQGLRGLAVALVVIEHAGLGLPGGFVGVDVFFVVSGFVITTVLLRDLGTGVFTFRRFWSRRARRLLPAAAVVTVATAIGTAALLSPFGTQQQGAGTGAAAALGVGNIALYSISADYFSDHVQMNPYLHTWSLGVEEQFYLVFPILVVLAWRFGRARVRIVACVLVVVLVTSFTLSTIVSSAAVLPGVSSPSQFAFYMTPVRSWEFAVGAITAVLSSRTVHARWYPLAATGGLVMIAVSVATVTPGAEWPGTLAVVPVVGAALVLWGGSRTNVVSAGLTVLPLRQLGDVSYSLYLWHWPLLVVARRLWPDDVVAVIVSIGVALSFAVLTTRYVETPFRTGAPRTPWRGLGVPVASIAAGVVACAIVLAGSFESWGSASVRAAADQLLARPVGYDSCLSTVPVPERDLRSCTWGDPDGRPVYLLGDSNAQQYTEAVRDAATAAGRRVVVATWGGCPFIDVGLHRTADPHKGRECRRYVADTTAWLATQERGTVVLAASSEMVVATGDAFTAPDGSLLHRPGAKAALWGDRLAERISGLQSAQFDVVLARTPPHFPGGSRDWWHPVQCQNQIVFRDPAGCAVSLPRSDVEHRQRLIRQAEHRALEATGAAQVDITDDVCRNDVCTTFRSGTWLYRDGLHIAPRYSTDLARRFDDVLAPSR</sequence>
<organism evidence="4 5">
    <name type="scientific">Curtobacterium herbarum</name>
    <dbReference type="NCBI Taxonomy" id="150122"/>
    <lineage>
        <taxon>Bacteria</taxon>
        <taxon>Bacillati</taxon>
        <taxon>Actinomycetota</taxon>
        <taxon>Actinomycetes</taxon>
        <taxon>Micrococcales</taxon>
        <taxon>Microbacteriaceae</taxon>
        <taxon>Curtobacterium</taxon>
    </lineage>
</organism>
<feature type="transmembrane region" description="Helical" evidence="1">
    <location>
        <begin position="353"/>
        <end position="379"/>
    </location>
</feature>
<evidence type="ECO:0000259" key="3">
    <source>
        <dbReference type="Pfam" id="PF19040"/>
    </source>
</evidence>
<feature type="transmembrane region" description="Helical" evidence="1">
    <location>
        <begin position="146"/>
        <end position="162"/>
    </location>
</feature>
<dbReference type="GO" id="GO:0016746">
    <property type="term" value="F:acyltransferase activity"/>
    <property type="evidence" value="ECO:0007669"/>
    <property type="project" value="UniProtKB-KW"/>
</dbReference>
<comment type="caution">
    <text evidence="4">The sequence shown here is derived from an EMBL/GenBank/DDBJ whole genome shotgun (WGS) entry which is preliminary data.</text>
</comment>
<evidence type="ECO:0000313" key="4">
    <source>
        <dbReference type="EMBL" id="GAA1492368.1"/>
    </source>
</evidence>
<feature type="transmembrane region" description="Helical" evidence="1">
    <location>
        <begin position="232"/>
        <end position="251"/>
    </location>
</feature>
<dbReference type="PANTHER" id="PTHR23028">
    <property type="entry name" value="ACETYLTRANSFERASE"/>
    <property type="match status" value="1"/>
</dbReference>
<accession>A0ABN1Z9X5</accession>
<evidence type="ECO:0000256" key="1">
    <source>
        <dbReference type="SAM" id="Phobius"/>
    </source>
</evidence>
<keyword evidence="1" id="KW-0472">Membrane</keyword>
<keyword evidence="4" id="KW-0808">Transferase</keyword>
<feature type="transmembrane region" description="Helical" evidence="1">
    <location>
        <begin position="202"/>
        <end position="223"/>
    </location>
</feature>
<dbReference type="EMBL" id="BAAAJX010000003">
    <property type="protein sequence ID" value="GAA1492368.1"/>
    <property type="molecule type" value="Genomic_DNA"/>
</dbReference>
<protein>
    <submittedName>
        <fullName evidence="4">Acyltransferase family protein</fullName>
    </submittedName>
</protein>
<feature type="transmembrane region" description="Helical" evidence="1">
    <location>
        <begin position="169"/>
        <end position="196"/>
    </location>
</feature>
<dbReference type="InterPro" id="IPR002656">
    <property type="entry name" value="Acyl_transf_3_dom"/>
</dbReference>
<feature type="transmembrane region" description="Helical" evidence="1">
    <location>
        <begin position="12"/>
        <end position="28"/>
    </location>
</feature>
<keyword evidence="4" id="KW-0012">Acyltransferase</keyword>
<dbReference type="InterPro" id="IPR043968">
    <property type="entry name" value="SGNH"/>
</dbReference>
<dbReference type="Pfam" id="PF01757">
    <property type="entry name" value="Acyl_transf_3"/>
    <property type="match status" value="1"/>
</dbReference>
<dbReference type="Proteomes" id="UP001501742">
    <property type="component" value="Unassembled WGS sequence"/>
</dbReference>
<dbReference type="InterPro" id="IPR050879">
    <property type="entry name" value="Acyltransferase_3"/>
</dbReference>
<feature type="transmembrane region" description="Helical" evidence="1">
    <location>
        <begin position="257"/>
        <end position="276"/>
    </location>
</feature>
<evidence type="ECO:0000313" key="5">
    <source>
        <dbReference type="Proteomes" id="UP001501742"/>
    </source>
</evidence>
<proteinExistence type="predicted"/>